<reference evidence="3 4" key="1">
    <citation type="journal article" date="2004" name="Science">
        <title>Complete genome sequence of the apicomplexan, Cryptosporidium parvum.</title>
        <authorList>
            <person name="Abrahamsen M.S."/>
            <person name="Templeton T.J."/>
            <person name="Enomoto S."/>
            <person name="Abrahante J.E."/>
            <person name="Zhu G."/>
            <person name="Lancto C.A."/>
            <person name="Deng M."/>
            <person name="Liu C."/>
            <person name="Widmer G."/>
            <person name="Tzipori S."/>
            <person name="Buck G.A."/>
            <person name="Xu P."/>
            <person name="Bankier A.T."/>
            <person name="Dear P.H."/>
            <person name="Konfortov B.A."/>
            <person name="Spriggs H.F."/>
            <person name="Iyer L."/>
            <person name="Anantharaman V."/>
            <person name="Aravind L."/>
            <person name="Kapur V."/>
        </authorList>
    </citation>
    <scope>NUCLEOTIDE SEQUENCE [LARGE SCALE GENOMIC DNA]</scope>
    <source>
        <strain evidence="4">Iowa II</strain>
    </source>
</reference>
<keyword evidence="2" id="KW-0732">Signal</keyword>
<feature type="chain" id="PRO_5004254235" description="56 kDa transmembrane protein" evidence="2">
    <location>
        <begin position="23"/>
        <end position="211"/>
    </location>
</feature>
<accession>Q5CPK8</accession>
<dbReference type="InParanoid" id="Q5CPK8"/>
<feature type="signal peptide" evidence="2">
    <location>
        <begin position="1"/>
        <end position="22"/>
    </location>
</feature>
<sequence length="211" mass="22726">MFNYLKLFSFFTVLFNFLLLLSDQVFFNDFLNTSINPDFASKYSFIKLKSGFYRPLAGTGGRGILKTAIQLRNTVSGPSGPQQKHVPFKQGPQNPQKGPIPIGSSLGLARLLSRAIGTSSSSSTQFTGSSSGQTGGNSTGFRGIKPLSTSMPRSCYRSSAGDGKIPPCYNPNCRPLVKPVGCLSTNCPTNPSAQHFIKPGAGKRQHCKYCD</sequence>
<evidence type="ECO:0000313" key="3">
    <source>
        <dbReference type="EMBL" id="EAK87331.1"/>
    </source>
</evidence>
<dbReference type="OrthoDB" id="344347at2759"/>
<dbReference type="Proteomes" id="UP000006726">
    <property type="component" value="Chromosome 6"/>
</dbReference>
<organism evidence="3 4">
    <name type="scientific">Cryptosporidium parvum (strain Iowa II)</name>
    <dbReference type="NCBI Taxonomy" id="353152"/>
    <lineage>
        <taxon>Eukaryota</taxon>
        <taxon>Sar</taxon>
        <taxon>Alveolata</taxon>
        <taxon>Apicomplexa</taxon>
        <taxon>Conoidasida</taxon>
        <taxon>Coccidia</taxon>
        <taxon>Eucoccidiorida</taxon>
        <taxon>Eimeriorina</taxon>
        <taxon>Cryptosporidiidae</taxon>
        <taxon>Cryptosporidium</taxon>
    </lineage>
</organism>
<evidence type="ECO:0000256" key="1">
    <source>
        <dbReference type="SAM" id="MobiDB-lite"/>
    </source>
</evidence>
<evidence type="ECO:0000256" key="2">
    <source>
        <dbReference type="SAM" id="SignalP"/>
    </source>
</evidence>
<feature type="region of interest" description="Disordered" evidence="1">
    <location>
        <begin position="119"/>
        <end position="146"/>
    </location>
</feature>
<proteinExistence type="predicted"/>
<dbReference type="VEuPathDB" id="CryptoDB:cgd6_10"/>
<evidence type="ECO:0000313" key="4">
    <source>
        <dbReference type="Proteomes" id="UP000006726"/>
    </source>
</evidence>
<dbReference type="STRING" id="353152.Q5CPK8"/>
<dbReference type="EMBL" id="AAEE01000014">
    <property type="protein sequence ID" value="EAK87331.1"/>
    <property type="molecule type" value="Genomic_DNA"/>
</dbReference>
<dbReference type="RefSeq" id="XP_625341.1">
    <property type="nucleotide sequence ID" value="XM_625341.1"/>
</dbReference>
<dbReference type="AlphaFoldDB" id="Q5CPK8"/>
<keyword evidence="4" id="KW-1185">Reference proteome</keyword>
<evidence type="ECO:0008006" key="5">
    <source>
        <dbReference type="Google" id="ProtNLM"/>
    </source>
</evidence>
<gene>
    <name evidence="3" type="ORF">cgd6_10</name>
</gene>
<feature type="compositionally biased region" description="Low complexity" evidence="1">
    <location>
        <begin position="119"/>
        <end position="132"/>
    </location>
</feature>
<dbReference type="GeneID" id="3375662"/>
<protein>
    <recommendedName>
        <fullName evidence="5">56 kDa transmembrane protein</fullName>
    </recommendedName>
</protein>
<name>Q5CPK8_CRYPI</name>
<feature type="region of interest" description="Disordered" evidence="1">
    <location>
        <begin position="75"/>
        <end position="97"/>
    </location>
</feature>
<dbReference type="KEGG" id="cpv:cgd6_10"/>
<comment type="caution">
    <text evidence="3">The sequence shown here is derived from an EMBL/GenBank/DDBJ whole genome shotgun (WGS) entry which is preliminary data.</text>
</comment>